<reference evidence="1 2" key="1">
    <citation type="submission" date="2013-12" db="EMBL/GenBank/DDBJ databases">
        <title>Comparative genomics of Petrotoga isolates.</title>
        <authorList>
            <person name="Nesbo C.L."/>
            <person name="Charchuk R."/>
            <person name="Chow K."/>
        </authorList>
    </citation>
    <scope>NUCLEOTIDE SEQUENCE [LARGE SCALE GENOMIC DNA]</scope>
    <source>
        <strain evidence="1 2">DSM 14811</strain>
    </source>
</reference>
<protein>
    <submittedName>
        <fullName evidence="1">Uncharacterized protein</fullName>
    </submittedName>
</protein>
<dbReference type="Proteomes" id="UP000236604">
    <property type="component" value="Unassembled WGS sequence"/>
</dbReference>
<name>A0A2K1PF23_9BACT</name>
<keyword evidence="2" id="KW-1185">Reference proteome</keyword>
<organism evidence="1 2">
    <name type="scientific">Petrotoga mexicana DSM 14811</name>
    <dbReference type="NCBI Taxonomy" id="1122954"/>
    <lineage>
        <taxon>Bacteria</taxon>
        <taxon>Thermotogati</taxon>
        <taxon>Thermotogota</taxon>
        <taxon>Thermotogae</taxon>
        <taxon>Petrotogales</taxon>
        <taxon>Petrotogaceae</taxon>
        <taxon>Petrotoga</taxon>
    </lineage>
</organism>
<dbReference type="EMBL" id="AZRN01000002">
    <property type="protein sequence ID" value="PNS01375.1"/>
    <property type="molecule type" value="Genomic_DNA"/>
</dbReference>
<gene>
    <name evidence="1" type="ORF">X927_00730</name>
</gene>
<sequence>MKEALIKIKRSIEKRTSFKNKISILKRVQGEALPILGLRGSRLFP</sequence>
<dbReference type="AlphaFoldDB" id="A0A2K1PF23"/>
<proteinExistence type="predicted"/>
<evidence type="ECO:0000313" key="2">
    <source>
        <dbReference type="Proteomes" id="UP000236604"/>
    </source>
</evidence>
<accession>A0A2K1PF23</accession>
<evidence type="ECO:0000313" key="1">
    <source>
        <dbReference type="EMBL" id="PNS01375.1"/>
    </source>
</evidence>
<comment type="caution">
    <text evidence="1">The sequence shown here is derived from an EMBL/GenBank/DDBJ whole genome shotgun (WGS) entry which is preliminary data.</text>
</comment>